<protein>
    <submittedName>
        <fullName evidence="1">Uncharacterized protein</fullName>
    </submittedName>
</protein>
<dbReference type="RefSeq" id="WP_213542661.1">
    <property type="nucleotide sequence ID" value="NZ_AP023420.1"/>
</dbReference>
<dbReference type="EMBL" id="AP023420">
    <property type="protein sequence ID" value="BCK83396.1"/>
    <property type="molecule type" value="Genomic_DNA"/>
</dbReference>
<reference evidence="1" key="1">
    <citation type="submission" date="2020-09" db="EMBL/GenBank/DDBJ databases">
        <title>New species isolated from human feces.</title>
        <authorList>
            <person name="Kitahara M."/>
            <person name="Shigeno Y."/>
            <person name="Shime M."/>
            <person name="Matsumoto Y."/>
            <person name="Nakamura S."/>
            <person name="Motooka D."/>
            <person name="Fukuoka S."/>
            <person name="Nishikawa H."/>
            <person name="Benno Y."/>
        </authorList>
    </citation>
    <scope>NUCLEOTIDE SEQUENCE</scope>
    <source>
        <strain evidence="1">MM59</strain>
    </source>
</reference>
<dbReference type="AlphaFoldDB" id="A0A810QCA9"/>
<evidence type="ECO:0000313" key="2">
    <source>
        <dbReference type="Proteomes" id="UP000679848"/>
    </source>
</evidence>
<accession>A0A810QCA9</accession>
<keyword evidence="2" id="KW-1185">Reference proteome</keyword>
<dbReference type="Proteomes" id="UP000679848">
    <property type="component" value="Chromosome"/>
</dbReference>
<proteinExistence type="predicted"/>
<evidence type="ECO:0000313" key="1">
    <source>
        <dbReference type="EMBL" id="BCK83396.1"/>
    </source>
</evidence>
<dbReference type="KEGG" id="pfaa:MM59RIKEN_07150"/>
<sequence length="295" mass="32349">MEGKSCLTFSFCGDNEVSALAVSDAIKSLVELSTVIYEKEYPDVEFRLTVRAVNPGSLEFVFSAAAFVTGTLLSPENVNYAADLISVMGATFSIKKFLAGKPPKSVKRENGRTVVINANGIKGEFPVGAGVFFVDNRVDNSVRNIINCASLSDGVTGISIDANGKIEISREEFDDCFQKLELDLLEDKSDVEPIVSMSYKQVLFIRQVDFSGDLKWRFTGINDENITASILDKDFMEKVHSGGQNINANMYLIADVQSTVHILENGRPDKSKCTYEIIKVHSIKSPGDGQITFDV</sequence>
<gene>
    <name evidence="1" type="ORF">MM59RIKEN_07150</name>
</gene>
<organism evidence="1 2">
    <name type="scientific">Pusillibacter faecalis</name>
    <dbReference type="NCBI Taxonomy" id="2714358"/>
    <lineage>
        <taxon>Bacteria</taxon>
        <taxon>Bacillati</taxon>
        <taxon>Bacillota</taxon>
        <taxon>Clostridia</taxon>
        <taxon>Eubacteriales</taxon>
        <taxon>Oscillospiraceae</taxon>
        <taxon>Pusillibacter</taxon>
    </lineage>
</organism>
<name>A0A810QCA9_9FIRM</name>